<dbReference type="SUPFAM" id="SSF52540">
    <property type="entry name" value="P-loop containing nucleoside triphosphate hydrolases"/>
    <property type="match status" value="1"/>
</dbReference>
<dbReference type="GO" id="GO:0005525">
    <property type="term" value="F:GTP binding"/>
    <property type="evidence" value="ECO:0007669"/>
    <property type="project" value="UniProtKB-KW"/>
</dbReference>
<keyword evidence="5" id="KW-1185">Reference proteome</keyword>
<evidence type="ECO:0000313" key="4">
    <source>
        <dbReference type="EMBL" id="CAB4254924.1"/>
    </source>
</evidence>
<dbReference type="PROSITE" id="PS51419">
    <property type="entry name" value="RAB"/>
    <property type="match status" value="1"/>
</dbReference>
<reference evidence="4 5" key="1">
    <citation type="submission" date="2020-05" db="EMBL/GenBank/DDBJ databases">
        <authorList>
            <person name="Casaregola S."/>
            <person name="Devillers H."/>
            <person name="Grondin C."/>
        </authorList>
    </citation>
    <scope>NUCLEOTIDE SEQUENCE [LARGE SCALE GENOMIC DNA]</scope>
    <source>
        <strain evidence="4 5">CLIB 1767</strain>
    </source>
</reference>
<evidence type="ECO:0000256" key="2">
    <source>
        <dbReference type="ARBA" id="ARBA00023134"/>
    </source>
</evidence>
<keyword evidence="1" id="KW-0547">Nucleotide-binding</keyword>
<evidence type="ECO:0000313" key="5">
    <source>
        <dbReference type="Proteomes" id="UP000644660"/>
    </source>
</evidence>
<gene>
    <name evidence="4" type="ORF">KABA2_05S04312</name>
</gene>
<evidence type="ECO:0000256" key="1">
    <source>
        <dbReference type="ARBA" id="ARBA00022741"/>
    </source>
</evidence>
<accession>A0A8H2VGT9</accession>
<dbReference type="InterPro" id="IPR027417">
    <property type="entry name" value="P-loop_NTPase"/>
</dbReference>
<dbReference type="Proteomes" id="UP000644660">
    <property type="component" value="Unassembled WGS sequence"/>
</dbReference>
<dbReference type="GO" id="GO:0016020">
    <property type="term" value="C:membrane"/>
    <property type="evidence" value="ECO:0007669"/>
    <property type="project" value="InterPro"/>
</dbReference>
<dbReference type="AlphaFoldDB" id="A0A8H2VGT9"/>
<dbReference type="RefSeq" id="XP_041406768.1">
    <property type="nucleotide sequence ID" value="XM_041550834.1"/>
</dbReference>
<dbReference type="InterPro" id="IPR001806">
    <property type="entry name" value="Small_GTPase"/>
</dbReference>
<dbReference type="PROSITE" id="PS51421">
    <property type="entry name" value="RAS"/>
    <property type="match status" value="1"/>
</dbReference>
<feature type="region of interest" description="Disordered" evidence="3">
    <location>
        <begin position="311"/>
        <end position="332"/>
    </location>
</feature>
<sequence length="371" mass="42123">MSGLLIYDTQPNQIPRCFDTDSVRIMVMGDNCSGKTSFILRCLNGTYRDIEAGMYMEDIYRRPLNLLSLLTDSKVSNDHDIHEFINSKTYNKKFLPKEVQFLDASPFEIADFSELRNQHIIQSDAFILCFDPTSMESLLNLRTYQRRIERVRGIDDTVPVMVVATKSDLMSERKVSSDDILEMMNRFELSYTSNFMEISSKHDINVKKLFVKTLIKAEQYKYQQRAVLIQKQNEVQMFPESISDVTELSSVSDMDLVGPTNHEHVSPNSNQTVTNAGSKDLIAPTSNTNNSEDIIGSVNSKVRLIEIKSQNGRNDSNNMQGMNGLNKSRTNSSRSIVIREKTADLSYNKSGTANTQSVKKRHNNESCCVLC</sequence>
<organism evidence="4 5">
    <name type="scientific">Maudiozyma barnettii</name>
    <dbReference type="NCBI Taxonomy" id="61262"/>
    <lineage>
        <taxon>Eukaryota</taxon>
        <taxon>Fungi</taxon>
        <taxon>Dikarya</taxon>
        <taxon>Ascomycota</taxon>
        <taxon>Saccharomycotina</taxon>
        <taxon>Saccharomycetes</taxon>
        <taxon>Saccharomycetales</taxon>
        <taxon>Saccharomycetaceae</taxon>
        <taxon>Maudiozyma</taxon>
    </lineage>
</organism>
<dbReference type="GeneID" id="64857946"/>
<dbReference type="GO" id="GO:0003924">
    <property type="term" value="F:GTPase activity"/>
    <property type="evidence" value="ECO:0007669"/>
    <property type="project" value="InterPro"/>
</dbReference>
<dbReference type="InterPro" id="IPR020849">
    <property type="entry name" value="Small_GTPase_Ras-type"/>
</dbReference>
<keyword evidence="2" id="KW-0342">GTP-binding</keyword>
<dbReference type="GO" id="GO:0007165">
    <property type="term" value="P:signal transduction"/>
    <property type="evidence" value="ECO:0007669"/>
    <property type="project" value="InterPro"/>
</dbReference>
<comment type="caution">
    <text evidence="4">The sequence shown here is derived from an EMBL/GenBank/DDBJ whole genome shotgun (WGS) entry which is preliminary data.</text>
</comment>
<evidence type="ECO:0000256" key="3">
    <source>
        <dbReference type="SAM" id="MobiDB-lite"/>
    </source>
</evidence>
<dbReference type="PRINTS" id="PR00449">
    <property type="entry name" value="RASTRNSFRMNG"/>
</dbReference>
<dbReference type="PANTHER" id="PTHR24070">
    <property type="entry name" value="RAS, DI-RAS, AND RHEB FAMILY MEMBERS OF SMALL GTPASE SUPERFAMILY"/>
    <property type="match status" value="1"/>
</dbReference>
<proteinExistence type="predicted"/>
<dbReference type="SMART" id="SM00173">
    <property type="entry name" value="RAS"/>
    <property type="match status" value="1"/>
</dbReference>
<dbReference type="EMBL" id="CAEFZW010000005">
    <property type="protein sequence ID" value="CAB4254924.1"/>
    <property type="molecule type" value="Genomic_DNA"/>
</dbReference>
<dbReference type="Pfam" id="PF00071">
    <property type="entry name" value="Ras"/>
    <property type="match status" value="1"/>
</dbReference>
<protein>
    <submittedName>
        <fullName evidence="4">Uncharacterized protein</fullName>
    </submittedName>
</protein>
<name>A0A8H2VGT9_9SACH</name>
<dbReference type="SMART" id="SM00175">
    <property type="entry name" value="RAB"/>
    <property type="match status" value="1"/>
</dbReference>
<dbReference type="Gene3D" id="3.40.50.300">
    <property type="entry name" value="P-loop containing nucleotide triphosphate hydrolases"/>
    <property type="match status" value="1"/>
</dbReference>